<feature type="region of interest" description="Disordered" evidence="1">
    <location>
        <begin position="726"/>
        <end position="752"/>
    </location>
</feature>
<feature type="compositionally biased region" description="Basic and acidic residues" evidence="1">
    <location>
        <begin position="456"/>
        <end position="487"/>
    </location>
</feature>
<feature type="compositionally biased region" description="Basic and acidic residues" evidence="1">
    <location>
        <begin position="403"/>
        <end position="442"/>
    </location>
</feature>
<dbReference type="InterPro" id="IPR058348">
    <property type="entry name" value="DUF8035"/>
</dbReference>
<sequence>MAAHLAQQAWNKAITGKTLASRYSAHTVCGRFFATRNPAIAGKCLPHTQDILWSRSTSGFKTRSQLGHGLGQSGYQTMRGLAVSRRAEPARCLRMFGLARSFGDGRGCSYWASSTLSPLSPTCTNISRRSNQATAEPCCRATLGTLDLFDVHFSRADFLPRGRLHGHSALQSRYSRLDFVLRLQRALTTRSSCFVPESRVGGCRSAAAQLPLTSNPAVAFPTSTRSKEEPTTLLPSAREARRWSNASPPFEPIVKRGDLDGQRHSPHITSRIFPRPLRLSIFAYLQRQFSSISIHTTHTAALISPLLRPFEEPRTKPTTALGAAIPSTSTPPPGFALQSTATKRRPGAEFVPNEFTMGSERWERDRFEDDRYYMRGGRGRERSEDRYDRSRYYEDDFVRDRRYHDDEPRYEPRREPARQPEFDRRMVIEKERDREYYRDSSPRRPAFLRRQSSLDTYDRRPLRNIFDQREEYPPPARREDIFRDEYRAPPYTPIPLPKARGLPPPGRRDDRYYDYRPESEYYPEDEYRHMPERVREREIIRERDRRDRSRESRGTRTHTHRSSSRSSSSSSSSGGGATVRSEYPKKGKTKIPVRLVSKRALIDLGYPYVEEENTIIVQKALGQDNIDELLKLSEEYIKVDQEVIAARSAAGDIVEERIEERKQKVIETKAPPPPPPVVVPAPPPAPIVVPPPAPVPVPVPPPPPAPVIVDAGPRVDIVDKTVIREISPSRSSSSWDSGHTHHHRHHHHHDDGALVVVPRSRSRSRTRRDIRAEIKALERELVHRPRAEVEREVVRTERLPDGQLVVYEEEVERTVARPKPPRIEKDKKGRMSISVPKYR</sequence>
<feature type="region of interest" description="Disordered" evidence="1">
    <location>
        <begin position="218"/>
        <end position="267"/>
    </location>
</feature>
<feature type="domain" description="DUF8035" evidence="2">
    <location>
        <begin position="585"/>
        <end position="636"/>
    </location>
</feature>
<protein>
    <recommendedName>
        <fullName evidence="2">DUF8035 domain-containing protein</fullName>
    </recommendedName>
</protein>
<keyword evidence="4" id="KW-1185">Reference proteome</keyword>
<dbReference type="AlphaFoldDB" id="A0A9P8SBQ8"/>
<evidence type="ECO:0000256" key="1">
    <source>
        <dbReference type="SAM" id="MobiDB-lite"/>
    </source>
</evidence>
<feature type="compositionally biased region" description="Basic and acidic residues" evidence="1">
    <location>
        <begin position="539"/>
        <end position="554"/>
    </location>
</feature>
<feature type="region of interest" description="Disordered" evidence="1">
    <location>
        <begin position="403"/>
        <end position="527"/>
    </location>
</feature>
<evidence type="ECO:0000313" key="4">
    <source>
        <dbReference type="Proteomes" id="UP000764110"/>
    </source>
</evidence>
<gene>
    <name evidence="3" type="ORF">MHUMG1_00286</name>
</gene>
<dbReference type="PANTHER" id="PTHR45691:SF6">
    <property type="entry name" value="PROTEIN DIAPHANOUS"/>
    <property type="match status" value="1"/>
</dbReference>
<feature type="compositionally biased region" description="Basic and acidic residues" evidence="1">
    <location>
        <begin position="253"/>
        <end position="263"/>
    </location>
</feature>
<comment type="caution">
    <text evidence="3">The sequence shown here is derived from an EMBL/GenBank/DDBJ whole genome shotgun (WGS) entry which is preliminary data.</text>
</comment>
<dbReference type="PANTHER" id="PTHR45691">
    <property type="entry name" value="PROTEIN DIAPHANOUS"/>
    <property type="match status" value="1"/>
</dbReference>
<feature type="compositionally biased region" description="Basic and acidic residues" evidence="1">
    <location>
        <begin position="506"/>
        <end position="527"/>
    </location>
</feature>
<evidence type="ECO:0000313" key="3">
    <source>
        <dbReference type="EMBL" id="KAH0601412.1"/>
    </source>
</evidence>
<feature type="compositionally biased region" description="Low complexity" evidence="1">
    <location>
        <begin position="728"/>
        <end position="737"/>
    </location>
</feature>
<feature type="region of interest" description="Disordered" evidence="1">
    <location>
        <begin position="812"/>
        <end position="839"/>
    </location>
</feature>
<evidence type="ECO:0000259" key="2">
    <source>
        <dbReference type="Pfam" id="PF26118"/>
    </source>
</evidence>
<dbReference type="EMBL" id="JACEFI010000001">
    <property type="protein sequence ID" value="KAH0601412.1"/>
    <property type="molecule type" value="Genomic_DNA"/>
</dbReference>
<name>A0A9P8SBQ8_9HYPO</name>
<dbReference type="GO" id="GO:0005884">
    <property type="term" value="C:actin filament"/>
    <property type="evidence" value="ECO:0007669"/>
    <property type="project" value="TreeGrafter"/>
</dbReference>
<proteinExistence type="predicted"/>
<dbReference type="GO" id="GO:0030041">
    <property type="term" value="P:actin filament polymerization"/>
    <property type="evidence" value="ECO:0007669"/>
    <property type="project" value="TreeGrafter"/>
</dbReference>
<organism evidence="3 4">
    <name type="scientific">Metarhizium humberi</name>
    <dbReference type="NCBI Taxonomy" id="2596975"/>
    <lineage>
        <taxon>Eukaryota</taxon>
        <taxon>Fungi</taxon>
        <taxon>Dikarya</taxon>
        <taxon>Ascomycota</taxon>
        <taxon>Pezizomycotina</taxon>
        <taxon>Sordariomycetes</taxon>
        <taxon>Hypocreomycetidae</taxon>
        <taxon>Hypocreales</taxon>
        <taxon>Clavicipitaceae</taxon>
        <taxon>Metarhizium</taxon>
    </lineage>
</organism>
<feature type="region of interest" description="Disordered" evidence="1">
    <location>
        <begin position="539"/>
        <end position="589"/>
    </location>
</feature>
<dbReference type="Proteomes" id="UP000764110">
    <property type="component" value="Unassembled WGS sequence"/>
</dbReference>
<dbReference type="InterPro" id="IPR051412">
    <property type="entry name" value="Formin_Homology_Diaphanous_sf"/>
</dbReference>
<accession>A0A9P8SBQ8</accession>
<reference evidence="3 4" key="1">
    <citation type="submission" date="2020-07" db="EMBL/GenBank/DDBJ databases">
        <title>Metarhizium humberi genome.</title>
        <authorList>
            <person name="Lysoe E."/>
        </authorList>
    </citation>
    <scope>NUCLEOTIDE SEQUENCE [LARGE SCALE GENOMIC DNA]</scope>
    <source>
        <strain evidence="3 4">ESALQ1638</strain>
    </source>
</reference>
<dbReference type="Pfam" id="PF26118">
    <property type="entry name" value="DUF8035"/>
    <property type="match status" value="1"/>
</dbReference>